<dbReference type="Proteomes" id="UP000626026">
    <property type="component" value="Unassembled WGS sequence"/>
</dbReference>
<comment type="caution">
    <text evidence="8">The sequence shown here is derived from an EMBL/GenBank/DDBJ whole genome shotgun (WGS) entry which is preliminary data.</text>
</comment>
<dbReference type="InterPro" id="IPR000086">
    <property type="entry name" value="NUDIX_hydrolase_dom"/>
</dbReference>
<dbReference type="SUPFAM" id="SSF55811">
    <property type="entry name" value="Nudix"/>
    <property type="match status" value="1"/>
</dbReference>
<evidence type="ECO:0000259" key="7">
    <source>
        <dbReference type="PROSITE" id="PS51462"/>
    </source>
</evidence>
<evidence type="ECO:0000256" key="2">
    <source>
        <dbReference type="ARBA" id="ARBA00001946"/>
    </source>
</evidence>
<reference evidence="8 9" key="1">
    <citation type="journal article" date="2013" name="Int. J. Syst. Evol. Microbiol.">
        <title>Roseomonas aerophila sp. nov., isolated from air.</title>
        <authorList>
            <person name="Kim S.J."/>
            <person name="Weon H.Y."/>
            <person name="Ahn J.H."/>
            <person name="Hong S.B."/>
            <person name="Seok S.J."/>
            <person name="Whang K.S."/>
            <person name="Kwon S.W."/>
        </authorList>
    </citation>
    <scope>NUCLEOTIDE SEQUENCE [LARGE SCALE GENOMIC DNA]</scope>
    <source>
        <strain evidence="8 9">NBRC 108923</strain>
    </source>
</reference>
<dbReference type="PANTHER" id="PTHR12318:SF0">
    <property type="entry name" value="ACYL-COENZYME A DIPHOSPHATASE NUDT19"/>
    <property type="match status" value="1"/>
</dbReference>
<evidence type="ECO:0000256" key="3">
    <source>
        <dbReference type="ARBA" id="ARBA00022723"/>
    </source>
</evidence>
<accession>A0ABR7RPA1</accession>
<evidence type="ECO:0000256" key="4">
    <source>
        <dbReference type="ARBA" id="ARBA00022801"/>
    </source>
</evidence>
<keyword evidence="6" id="KW-0464">Manganese</keyword>
<gene>
    <name evidence="8" type="ORF">IBL26_15090</name>
</gene>
<organism evidence="8 9">
    <name type="scientific">Teichococcus aerophilus</name>
    <dbReference type="NCBI Taxonomy" id="1224513"/>
    <lineage>
        <taxon>Bacteria</taxon>
        <taxon>Pseudomonadati</taxon>
        <taxon>Pseudomonadota</taxon>
        <taxon>Alphaproteobacteria</taxon>
        <taxon>Acetobacterales</taxon>
        <taxon>Roseomonadaceae</taxon>
        <taxon>Roseomonas</taxon>
    </lineage>
</organism>
<evidence type="ECO:0000256" key="1">
    <source>
        <dbReference type="ARBA" id="ARBA00001936"/>
    </source>
</evidence>
<feature type="domain" description="Nudix hydrolase" evidence="7">
    <location>
        <begin position="8"/>
        <end position="178"/>
    </location>
</feature>
<comment type="cofactor">
    <cofactor evidence="2">
        <name>Mg(2+)</name>
        <dbReference type="ChEBI" id="CHEBI:18420"/>
    </cofactor>
</comment>
<keyword evidence="4" id="KW-0378">Hydrolase</keyword>
<evidence type="ECO:0000313" key="8">
    <source>
        <dbReference type="EMBL" id="MBC9208168.1"/>
    </source>
</evidence>
<keyword evidence="9" id="KW-1185">Reference proteome</keyword>
<dbReference type="PANTHER" id="PTHR12318">
    <property type="entry name" value="TESTOSTERONE-REGULATED PROTEIN RP2"/>
    <property type="match status" value="1"/>
</dbReference>
<keyword evidence="5" id="KW-0460">Magnesium</keyword>
<evidence type="ECO:0000256" key="5">
    <source>
        <dbReference type="ARBA" id="ARBA00022842"/>
    </source>
</evidence>
<comment type="cofactor">
    <cofactor evidence="1">
        <name>Mn(2+)</name>
        <dbReference type="ChEBI" id="CHEBI:29035"/>
    </cofactor>
</comment>
<dbReference type="InterPro" id="IPR015797">
    <property type="entry name" value="NUDIX_hydrolase-like_dom_sf"/>
</dbReference>
<keyword evidence="3" id="KW-0479">Metal-binding</keyword>
<dbReference type="PROSITE" id="PS51462">
    <property type="entry name" value="NUDIX"/>
    <property type="match status" value="1"/>
</dbReference>
<sequence length="213" mass="22471">MPKPAAFPRHAASLILWRARVGGVVEVLMGVRAAGHRFMPGRLVFPGGRVDFADRASPAASELAEETRRALERAAPPRLARALAVAAARELEEETGLTLAPAGGEAPALGVLDYVCRAVTPAYSPIRFNARFLAAPAEAARGVLGGCGELEGLGWFSLEEAQNAPLAPITGCVLAQFSTLMALPVAERADRPLVCYRGQDRPLPERLAAVSGR</sequence>
<evidence type="ECO:0000313" key="9">
    <source>
        <dbReference type="Proteomes" id="UP000626026"/>
    </source>
</evidence>
<protein>
    <submittedName>
        <fullName evidence="8">NUDIX domain-containing protein</fullName>
    </submittedName>
</protein>
<dbReference type="Gene3D" id="3.90.79.10">
    <property type="entry name" value="Nucleoside Triphosphate Pyrophosphohydrolase"/>
    <property type="match status" value="2"/>
</dbReference>
<dbReference type="RefSeq" id="WP_187785324.1">
    <property type="nucleotide sequence ID" value="NZ_JACTVA010000027.1"/>
</dbReference>
<evidence type="ECO:0000256" key="6">
    <source>
        <dbReference type="ARBA" id="ARBA00023211"/>
    </source>
</evidence>
<dbReference type="InterPro" id="IPR039121">
    <property type="entry name" value="NUDT19"/>
</dbReference>
<dbReference type="EMBL" id="JACTVA010000027">
    <property type="protein sequence ID" value="MBC9208168.1"/>
    <property type="molecule type" value="Genomic_DNA"/>
</dbReference>
<name>A0ABR7RPA1_9PROT</name>
<proteinExistence type="predicted"/>